<evidence type="ECO:0000256" key="1">
    <source>
        <dbReference type="ARBA" id="ARBA00001933"/>
    </source>
</evidence>
<name>A0A9X1HWY8_9BACT</name>
<dbReference type="EMBL" id="JAIXNE010000005">
    <property type="protein sequence ID" value="MCA6078297.1"/>
    <property type="molecule type" value="Genomic_DNA"/>
</dbReference>
<dbReference type="PANTHER" id="PTHR11601">
    <property type="entry name" value="CYSTEINE DESULFURYLASE FAMILY MEMBER"/>
    <property type="match status" value="1"/>
</dbReference>
<dbReference type="Gene3D" id="3.40.640.10">
    <property type="entry name" value="Type I PLP-dependent aspartate aminotransferase-like (Major domain)"/>
    <property type="match status" value="1"/>
</dbReference>
<keyword evidence="11" id="KW-1185">Reference proteome</keyword>
<feature type="domain" description="Aminotransferase class V" evidence="9">
    <location>
        <begin position="3"/>
        <end position="366"/>
    </location>
</feature>
<keyword evidence="6" id="KW-0408">Iron</keyword>
<evidence type="ECO:0000256" key="8">
    <source>
        <dbReference type="ARBA" id="ARBA00050776"/>
    </source>
</evidence>
<evidence type="ECO:0000313" key="11">
    <source>
        <dbReference type="Proteomes" id="UP001139409"/>
    </source>
</evidence>
<evidence type="ECO:0000256" key="2">
    <source>
        <dbReference type="ARBA" id="ARBA00006490"/>
    </source>
</evidence>
<dbReference type="InterPro" id="IPR015421">
    <property type="entry name" value="PyrdxlP-dep_Trfase_major"/>
</dbReference>
<dbReference type="Pfam" id="PF00266">
    <property type="entry name" value="Aminotran_5"/>
    <property type="match status" value="1"/>
</dbReference>
<organism evidence="10 11">
    <name type="scientific">Fulvivirga sedimenti</name>
    <dbReference type="NCBI Taxonomy" id="2879465"/>
    <lineage>
        <taxon>Bacteria</taxon>
        <taxon>Pseudomonadati</taxon>
        <taxon>Bacteroidota</taxon>
        <taxon>Cytophagia</taxon>
        <taxon>Cytophagales</taxon>
        <taxon>Fulvivirgaceae</taxon>
        <taxon>Fulvivirga</taxon>
    </lineage>
</organism>
<dbReference type="Proteomes" id="UP001139409">
    <property type="component" value="Unassembled WGS sequence"/>
</dbReference>
<keyword evidence="4" id="KW-0479">Metal-binding</keyword>
<dbReference type="InterPro" id="IPR000192">
    <property type="entry name" value="Aminotrans_V_dom"/>
</dbReference>
<evidence type="ECO:0000313" key="10">
    <source>
        <dbReference type="EMBL" id="MCA6078297.1"/>
    </source>
</evidence>
<keyword evidence="3" id="KW-0808">Transferase</keyword>
<dbReference type="PIRSF" id="PIRSF005572">
    <property type="entry name" value="NifS"/>
    <property type="match status" value="1"/>
</dbReference>
<evidence type="ECO:0000256" key="5">
    <source>
        <dbReference type="ARBA" id="ARBA00022898"/>
    </source>
</evidence>
<dbReference type="PANTHER" id="PTHR11601:SF34">
    <property type="entry name" value="CYSTEINE DESULFURASE"/>
    <property type="match status" value="1"/>
</dbReference>
<dbReference type="Gene3D" id="1.10.260.50">
    <property type="match status" value="1"/>
</dbReference>
<proteinExistence type="inferred from homology"/>
<dbReference type="GO" id="GO:0031071">
    <property type="term" value="F:cysteine desulfurase activity"/>
    <property type="evidence" value="ECO:0007669"/>
    <property type="project" value="UniProtKB-EC"/>
</dbReference>
<evidence type="ECO:0000256" key="3">
    <source>
        <dbReference type="ARBA" id="ARBA00022679"/>
    </source>
</evidence>
<comment type="cofactor">
    <cofactor evidence="1">
        <name>pyridoxal 5'-phosphate</name>
        <dbReference type="ChEBI" id="CHEBI:597326"/>
    </cofactor>
</comment>
<dbReference type="SUPFAM" id="SSF53383">
    <property type="entry name" value="PLP-dependent transferases"/>
    <property type="match status" value="1"/>
</dbReference>
<dbReference type="AlphaFoldDB" id="A0A9X1HWY8"/>
<dbReference type="RefSeq" id="WP_225699151.1">
    <property type="nucleotide sequence ID" value="NZ_JAIXNE010000005.1"/>
</dbReference>
<accession>A0A9X1HWY8</accession>
<evidence type="ECO:0000256" key="7">
    <source>
        <dbReference type="ARBA" id="ARBA00023014"/>
    </source>
</evidence>
<evidence type="ECO:0000259" key="9">
    <source>
        <dbReference type="Pfam" id="PF00266"/>
    </source>
</evidence>
<sequence length="377" mass="40746">MSIYLDNAATTPIDPAVFAEMEPYLKNFYGNPSSIHAIGREAKAALETSRKTVAGLLNASPMEIYFTSGGTEADNTFLWSAARAFGIRHAITSPVEHHAVLHTLGYMEDLGLLQVHYVKIDESGRIDFEDLKRLLSAYPSSLVSLMHGNNEIGNLLDLEQAGTLCREAGAIFHSDTVQTVGHFPLDLQVLQVDGIAASAHKFHGPKGVGFMYVNKNRKIDAYIHGGSQERNMRGGTENVAGIVGLTKALELAVHHMEQDSNYILSLKGRMISQLKDAVEGVEFNGLSAEAGQSLYTVLNVSLPPSDKNDMLLFHLDLNGICASGGSACASGATTGSHVLSAIGKQEERGAVRFSFSKFNTTEDVDRAAAVLKEFYQN</sequence>
<evidence type="ECO:0000256" key="6">
    <source>
        <dbReference type="ARBA" id="ARBA00023004"/>
    </source>
</evidence>
<comment type="catalytic activity">
    <reaction evidence="8">
        <text>(sulfur carrier)-H + L-cysteine = (sulfur carrier)-SH + L-alanine</text>
        <dbReference type="Rhea" id="RHEA:43892"/>
        <dbReference type="Rhea" id="RHEA-COMP:14737"/>
        <dbReference type="Rhea" id="RHEA-COMP:14739"/>
        <dbReference type="ChEBI" id="CHEBI:29917"/>
        <dbReference type="ChEBI" id="CHEBI:35235"/>
        <dbReference type="ChEBI" id="CHEBI:57972"/>
        <dbReference type="ChEBI" id="CHEBI:64428"/>
        <dbReference type="EC" id="2.8.1.7"/>
    </reaction>
</comment>
<keyword evidence="5" id="KW-0663">Pyridoxal phosphate</keyword>
<comment type="similarity">
    <text evidence="2">Belongs to the class-V pyridoxal-phosphate-dependent aminotransferase family. NifS/IscS subfamily.</text>
</comment>
<comment type="caution">
    <text evidence="10">The sequence shown here is derived from an EMBL/GenBank/DDBJ whole genome shotgun (WGS) entry which is preliminary data.</text>
</comment>
<evidence type="ECO:0000256" key="4">
    <source>
        <dbReference type="ARBA" id="ARBA00022723"/>
    </source>
</evidence>
<dbReference type="GO" id="GO:0046872">
    <property type="term" value="F:metal ion binding"/>
    <property type="evidence" value="ECO:0007669"/>
    <property type="project" value="UniProtKB-KW"/>
</dbReference>
<dbReference type="InterPro" id="IPR016454">
    <property type="entry name" value="Cysteine_dSase"/>
</dbReference>
<dbReference type="Gene3D" id="3.90.1150.10">
    <property type="entry name" value="Aspartate Aminotransferase, domain 1"/>
    <property type="match status" value="1"/>
</dbReference>
<keyword evidence="7" id="KW-0411">Iron-sulfur</keyword>
<reference evidence="10" key="1">
    <citation type="submission" date="2021-09" db="EMBL/GenBank/DDBJ databases">
        <title>Fulvivirga sp. isolated from coastal sediment.</title>
        <authorList>
            <person name="Yu H."/>
        </authorList>
    </citation>
    <scope>NUCLEOTIDE SEQUENCE</scope>
    <source>
        <strain evidence="10">1062</strain>
    </source>
</reference>
<dbReference type="InterPro" id="IPR015422">
    <property type="entry name" value="PyrdxlP-dep_Trfase_small"/>
</dbReference>
<gene>
    <name evidence="10" type="ORF">LDX50_25720</name>
</gene>
<dbReference type="InterPro" id="IPR015424">
    <property type="entry name" value="PyrdxlP-dep_Trfase"/>
</dbReference>
<dbReference type="GO" id="GO:0051536">
    <property type="term" value="F:iron-sulfur cluster binding"/>
    <property type="evidence" value="ECO:0007669"/>
    <property type="project" value="UniProtKB-KW"/>
</dbReference>
<protein>
    <submittedName>
        <fullName evidence="10">Cysteine desulfurase</fullName>
    </submittedName>
</protein>